<name>A0ABR2LLC4_9ASPA</name>
<gene>
    <name evidence="1" type="ORF">KSP40_PGU002925</name>
</gene>
<comment type="caution">
    <text evidence="1">The sequence shown here is derived from an EMBL/GenBank/DDBJ whole genome shotgun (WGS) entry which is preliminary data.</text>
</comment>
<accession>A0ABR2LLC4</accession>
<keyword evidence="2" id="KW-1185">Reference proteome</keyword>
<organism evidence="1 2">
    <name type="scientific">Platanthera guangdongensis</name>
    <dbReference type="NCBI Taxonomy" id="2320717"/>
    <lineage>
        <taxon>Eukaryota</taxon>
        <taxon>Viridiplantae</taxon>
        <taxon>Streptophyta</taxon>
        <taxon>Embryophyta</taxon>
        <taxon>Tracheophyta</taxon>
        <taxon>Spermatophyta</taxon>
        <taxon>Magnoliopsida</taxon>
        <taxon>Liliopsida</taxon>
        <taxon>Asparagales</taxon>
        <taxon>Orchidaceae</taxon>
        <taxon>Orchidoideae</taxon>
        <taxon>Orchideae</taxon>
        <taxon>Orchidinae</taxon>
        <taxon>Platanthera</taxon>
    </lineage>
</organism>
<dbReference type="Proteomes" id="UP001412067">
    <property type="component" value="Unassembled WGS sequence"/>
</dbReference>
<protein>
    <submittedName>
        <fullName evidence="1">Uncharacterized protein</fullName>
    </submittedName>
</protein>
<dbReference type="EMBL" id="JBBWWR010000018">
    <property type="protein sequence ID" value="KAK8943941.1"/>
    <property type="molecule type" value="Genomic_DNA"/>
</dbReference>
<reference evidence="1 2" key="1">
    <citation type="journal article" date="2022" name="Nat. Plants">
        <title>Genomes of leafy and leafless Platanthera orchids illuminate the evolution of mycoheterotrophy.</title>
        <authorList>
            <person name="Li M.H."/>
            <person name="Liu K.W."/>
            <person name="Li Z."/>
            <person name="Lu H.C."/>
            <person name="Ye Q.L."/>
            <person name="Zhang D."/>
            <person name="Wang J.Y."/>
            <person name="Li Y.F."/>
            <person name="Zhong Z.M."/>
            <person name="Liu X."/>
            <person name="Yu X."/>
            <person name="Liu D.K."/>
            <person name="Tu X.D."/>
            <person name="Liu B."/>
            <person name="Hao Y."/>
            <person name="Liao X.Y."/>
            <person name="Jiang Y.T."/>
            <person name="Sun W.H."/>
            <person name="Chen J."/>
            <person name="Chen Y.Q."/>
            <person name="Ai Y."/>
            <person name="Zhai J.W."/>
            <person name="Wu S.S."/>
            <person name="Zhou Z."/>
            <person name="Hsiao Y.Y."/>
            <person name="Wu W.L."/>
            <person name="Chen Y.Y."/>
            <person name="Lin Y.F."/>
            <person name="Hsu J.L."/>
            <person name="Li C.Y."/>
            <person name="Wang Z.W."/>
            <person name="Zhao X."/>
            <person name="Zhong W.Y."/>
            <person name="Ma X.K."/>
            <person name="Ma L."/>
            <person name="Huang J."/>
            <person name="Chen G.Z."/>
            <person name="Huang M.Z."/>
            <person name="Huang L."/>
            <person name="Peng D.H."/>
            <person name="Luo Y.B."/>
            <person name="Zou S.Q."/>
            <person name="Chen S.P."/>
            <person name="Lan S."/>
            <person name="Tsai W.C."/>
            <person name="Van de Peer Y."/>
            <person name="Liu Z.J."/>
        </authorList>
    </citation>
    <scope>NUCLEOTIDE SEQUENCE [LARGE SCALE GENOMIC DNA]</scope>
    <source>
        <strain evidence="1">Lor288</strain>
    </source>
</reference>
<evidence type="ECO:0000313" key="1">
    <source>
        <dbReference type="EMBL" id="KAK8943941.1"/>
    </source>
</evidence>
<sequence length="373" mass="42832">MEAQPVVGQHEKVGGIWAHHFLESTERCIPAIEKRPREPGGKIEVTFYKLDEGAPNEFAGTFYQTMMDMARMDEEMGHQMCAYVLSAINVWFPMSNTIENFMRGINWQIQILYYPSQQPKNMSMSIPVTWREILVTFAQVLLIFFKNIFDVNYTKYMLKRVQAVRSLVSCPDAHDNVLALPLERAKVIRHVLGGAFTLRKELLEYILTAKNETSVLGRMCTYLSEILSWTDMTHILFMFEELVLTSSPVLRSSEVAVEARNLDMALVSIRMISHPQYYKILAPVSDHILVDRNKFPILTEVARRLKEGKSLSAQNFRGSANVNPDTVNRLLALHRGQHKPMSKVYEKTFEFLAGRLSTSDGHWGLMNNYMDEV</sequence>
<proteinExistence type="predicted"/>
<evidence type="ECO:0000313" key="2">
    <source>
        <dbReference type="Proteomes" id="UP001412067"/>
    </source>
</evidence>